<dbReference type="BioCyc" id="LINT1001599:G11K9-256-MONOMER"/>
<accession>M3GTS1</accession>
<feature type="region of interest" description="Disordered" evidence="1">
    <location>
        <begin position="15"/>
        <end position="41"/>
    </location>
</feature>
<dbReference type="EMBL" id="AFME02000277">
    <property type="protein sequence ID" value="EMG10043.1"/>
    <property type="molecule type" value="Genomic_DNA"/>
</dbReference>
<evidence type="ECO:0000313" key="3">
    <source>
        <dbReference type="Proteomes" id="UP000011776"/>
    </source>
</evidence>
<organism evidence="2 3">
    <name type="scientific">Leptospira interrogans serovar Grippotyphosa str. LT2186</name>
    <dbReference type="NCBI Taxonomy" id="1001599"/>
    <lineage>
        <taxon>Bacteria</taxon>
        <taxon>Pseudomonadati</taxon>
        <taxon>Spirochaetota</taxon>
        <taxon>Spirochaetia</taxon>
        <taxon>Leptospirales</taxon>
        <taxon>Leptospiraceae</taxon>
        <taxon>Leptospira</taxon>
    </lineage>
</organism>
<comment type="caution">
    <text evidence="2">The sequence shown here is derived from an EMBL/GenBank/DDBJ whole genome shotgun (WGS) entry which is preliminary data.</text>
</comment>
<dbReference type="Proteomes" id="UP000011776">
    <property type="component" value="Unassembled WGS sequence"/>
</dbReference>
<sequence length="41" mass="4826">MQKTTEFIKLNGSSIQEESMKKRRSLFNKPNSIQKQILKKS</sequence>
<evidence type="ECO:0000256" key="1">
    <source>
        <dbReference type="SAM" id="MobiDB-lite"/>
    </source>
</evidence>
<protein>
    <submittedName>
        <fullName evidence="2">Uncharacterized protein</fullName>
    </submittedName>
</protein>
<gene>
    <name evidence="2" type="ORF">LEP1GSC151_4619</name>
</gene>
<reference evidence="2 3" key="1">
    <citation type="submission" date="2013-02" db="EMBL/GenBank/DDBJ databases">
        <authorList>
            <person name="Harkins D.M."/>
            <person name="Durkin A.S."/>
            <person name="Brinkac L.M."/>
            <person name="Haft D.H."/>
            <person name="Selengut J.D."/>
            <person name="Sanka R."/>
            <person name="DePew J."/>
            <person name="Purushe J."/>
            <person name="Tulsiani S.M."/>
            <person name="Graham G.C."/>
            <person name="Burns M.-A."/>
            <person name="Dohnt M.F."/>
            <person name="Smythe L.D."/>
            <person name="McKay D.B."/>
            <person name="Craig S.B."/>
            <person name="Vinetz J.M."/>
            <person name="Sutton G.G."/>
            <person name="Nierman W.C."/>
            <person name="Fouts D.E."/>
        </authorList>
    </citation>
    <scope>NUCLEOTIDE SEQUENCE [LARGE SCALE GENOMIC DNA]</scope>
    <source>
        <strain evidence="2 3">LT2186</strain>
    </source>
</reference>
<evidence type="ECO:0000313" key="2">
    <source>
        <dbReference type="EMBL" id="EMG10043.1"/>
    </source>
</evidence>
<name>M3GTS1_LEPIR</name>
<dbReference type="AlphaFoldDB" id="M3GTS1"/>
<proteinExistence type="predicted"/>